<organism evidence="2 3">
    <name type="scientific">Aliidiomarina haloalkalitolerans</name>
    <dbReference type="NCBI Taxonomy" id="859059"/>
    <lineage>
        <taxon>Bacteria</taxon>
        <taxon>Pseudomonadati</taxon>
        <taxon>Pseudomonadota</taxon>
        <taxon>Gammaproteobacteria</taxon>
        <taxon>Alteromonadales</taxon>
        <taxon>Idiomarinaceae</taxon>
        <taxon>Aliidiomarina</taxon>
    </lineage>
</organism>
<keyword evidence="1" id="KW-0812">Transmembrane</keyword>
<dbReference type="InterPro" id="IPR021431">
    <property type="entry name" value="DUF3080"/>
</dbReference>
<dbReference type="RefSeq" id="WP_126790906.1">
    <property type="nucleotide sequence ID" value="NZ_PIPI01000001.1"/>
</dbReference>
<gene>
    <name evidence="2" type="ORF">CWE06_02670</name>
</gene>
<keyword evidence="1" id="KW-0472">Membrane</keyword>
<dbReference type="AlphaFoldDB" id="A0A432VYN2"/>
<evidence type="ECO:0008006" key="4">
    <source>
        <dbReference type="Google" id="ProtNLM"/>
    </source>
</evidence>
<reference evidence="2 3" key="1">
    <citation type="journal article" date="2011" name="Front. Microbiol.">
        <title>Genomic signatures of strain selection and enhancement in Bacillus atrophaeus var. globigii, a historical biowarfare simulant.</title>
        <authorList>
            <person name="Gibbons H.S."/>
            <person name="Broomall S.M."/>
            <person name="McNew L.A."/>
            <person name="Daligault H."/>
            <person name="Chapman C."/>
            <person name="Bruce D."/>
            <person name="Karavis M."/>
            <person name="Krepps M."/>
            <person name="McGregor P.A."/>
            <person name="Hong C."/>
            <person name="Park K.H."/>
            <person name="Akmal A."/>
            <person name="Feldman A."/>
            <person name="Lin J.S."/>
            <person name="Chang W.E."/>
            <person name="Higgs B.W."/>
            <person name="Demirev P."/>
            <person name="Lindquist J."/>
            <person name="Liem A."/>
            <person name="Fochler E."/>
            <person name="Read T.D."/>
            <person name="Tapia R."/>
            <person name="Johnson S."/>
            <person name="Bishop-Lilly K.A."/>
            <person name="Detter C."/>
            <person name="Han C."/>
            <person name="Sozhamannan S."/>
            <person name="Rosenzweig C.N."/>
            <person name="Skowronski E.W."/>
        </authorList>
    </citation>
    <scope>NUCLEOTIDE SEQUENCE [LARGE SCALE GENOMIC DNA]</scope>
    <source>
        <strain evidence="2 3">AK5</strain>
    </source>
</reference>
<dbReference type="OrthoDB" id="5760979at2"/>
<evidence type="ECO:0000313" key="3">
    <source>
        <dbReference type="Proteomes" id="UP000288212"/>
    </source>
</evidence>
<evidence type="ECO:0000313" key="2">
    <source>
        <dbReference type="EMBL" id="RUO21770.1"/>
    </source>
</evidence>
<dbReference type="EMBL" id="PIPI01000001">
    <property type="protein sequence ID" value="RUO21770.1"/>
    <property type="molecule type" value="Genomic_DNA"/>
</dbReference>
<feature type="transmembrane region" description="Helical" evidence="1">
    <location>
        <begin position="14"/>
        <end position="34"/>
    </location>
</feature>
<comment type="caution">
    <text evidence="2">The sequence shown here is derived from an EMBL/GenBank/DDBJ whole genome shotgun (WGS) entry which is preliminary data.</text>
</comment>
<sequence>MSAQFAASVAQKKYLGTTLIPTLVSVFLVLFLSACSRTSDDALLDYQKRIARLTDAPLVATERPEFPQPPRVQVTREAIPEFTISLVASQRLNRCRAGQLIAERNSSLGRVQPPNARLRHELAMLTALPECLQDAHIADSSIASELTAAIAHKTSTLPNWRQRMITNDPIMRDSLRPGRNLLAVETMAAASETLEAIDYFLYIFTEIERFLAATQTSGSLTAESDLQVIEVNLNDWQVAVAALGQGDFLGRYLRSQQHALGYMQALNQQLTDAGTLVGCRPNHQPAAADYLHNVLMAFWIGELQPMFARWDGYQQQLEPRIQALSDYVDHPQWHAYFRYLAGSESIAQQLQQEVRHHAELWQQVLQTCGLEAGLR</sequence>
<protein>
    <recommendedName>
        <fullName evidence="4">DUF3080 domain-containing protein</fullName>
    </recommendedName>
</protein>
<accession>A0A432VYN2</accession>
<dbReference type="Proteomes" id="UP000288212">
    <property type="component" value="Unassembled WGS sequence"/>
</dbReference>
<dbReference type="Pfam" id="PF11279">
    <property type="entry name" value="DUF3080"/>
    <property type="match status" value="1"/>
</dbReference>
<keyword evidence="1" id="KW-1133">Transmembrane helix</keyword>
<name>A0A432VYN2_9GAMM</name>
<evidence type="ECO:0000256" key="1">
    <source>
        <dbReference type="SAM" id="Phobius"/>
    </source>
</evidence>
<keyword evidence="3" id="KW-1185">Reference proteome</keyword>
<proteinExistence type="predicted"/>